<dbReference type="EMBL" id="MU865946">
    <property type="protein sequence ID" value="KAK4447977.1"/>
    <property type="molecule type" value="Genomic_DNA"/>
</dbReference>
<sequence length="186" mass="19240">MKLSNSIQAIAAAMSFLTPFASALTAPSALFPWSYTLTPTAPLLTTKADLIALSHSYNDTVSIELVAGTMMLVDQLSKTQVATLSGALGDWAFAGYPSAAEIASIKESGEAAEIGVEVSSLVQAVEGGETVGGVLAKRRAMMGLALRKRGDGGVERRAPCLCPVFVFSCLLMEGCAGICLFIACTA</sequence>
<gene>
    <name evidence="2" type="ORF">QBC34DRAFT_466579</name>
</gene>
<feature type="chain" id="PRO_5043485514" description="Peptidase S53 activation domain-containing protein" evidence="1">
    <location>
        <begin position="24"/>
        <end position="186"/>
    </location>
</feature>
<dbReference type="Proteomes" id="UP001321760">
    <property type="component" value="Unassembled WGS sequence"/>
</dbReference>
<keyword evidence="1" id="KW-0732">Signal</keyword>
<reference evidence="2" key="2">
    <citation type="submission" date="2023-05" db="EMBL/GenBank/DDBJ databases">
        <authorList>
            <consortium name="Lawrence Berkeley National Laboratory"/>
            <person name="Steindorff A."/>
            <person name="Hensen N."/>
            <person name="Bonometti L."/>
            <person name="Westerberg I."/>
            <person name="Brannstrom I.O."/>
            <person name="Guillou S."/>
            <person name="Cros-Aarteil S."/>
            <person name="Calhoun S."/>
            <person name="Haridas S."/>
            <person name="Kuo A."/>
            <person name="Mondo S."/>
            <person name="Pangilinan J."/>
            <person name="Riley R."/>
            <person name="Labutti K."/>
            <person name="Andreopoulos B."/>
            <person name="Lipzen A."/>
            <person name="Chen C."/>
            <person name="Yanf M."/>
            <person name="Daum C."/>
            <person name="Ng V."/>
            <person name="Clum A."/>
            <person name="Ohm R."/>
            <person name="Martin F."/>
            <person name="Silar P."/>
            <person name="Natvig D."/>
            <person name="Lalanne C."/>
            <person name="Gautier V."/>
            <person name="Ament-Velasquez S.L."/>
            <person name="Kruys A."/>
            <person name="Hutchinson M.I."/>
            <person name="Powell A.J."/>
            <person name="Barry K."/>
            <person name="Miller A.N."/>
            <person name="Grigoriev I.V."/>
            <person name="Debuchy R."/>
            <person name="Gladieux P."/>
            <person name="Thoren M.H."/>
            <person name="Johannesson H."/>
        </authorList>
    </citation>
    <scope>NUCLEOTIDE SEQUENCE</scope>
    <source>
        <strain evidence="2">PSN243</strain>
    </source>
</reference>
<name>A0AAV9GIU2_9PEZI</name>
<evidence type="ECO:0000256" key="1">
    <source>
        <dbReference type="SAM" id="SignalP"/>
    </source>
</evidence>
<comment type="caution">
    <text evidence="2">The sequence shown here is derived from an EMBL/GenBank/DDBJ whole genome shotgun (WGS) entry which is preliminary data.</text>
</comment>
<evidence type="ECO:0000313" key="2">
    <source>
        <dbReference type="EMBL" id="KAK4447977.1"/>
    </source>
</evidence>
<evidence type="ECO:0008006" key="4">
    <source>
        <dbReference type="Google" id="ProtNLM"/>
    </source>
</evidence>
<proteinExistence type="predicted"/>
<accession>A0AAV9GIU2</accession>
<dbReference type="AlphaFoldDB" id="A0AAV9GIU2"/>
<organism evidence="2 3">
    <name type="scientific">Podospora aff. communis PSN243</name>
    <dbReference type="NCBI Taxonomy" id="3040156"/>
    <lineage>
        <taxon>Eukaryota</taxon>
        <taxon>Fungi</taxon>
        <taxon>Dikarya</taxon>
        <taxon>Ascomycota</taxon>
        <taxon>Pezizomycotina</taxon>
        <taxon>Sordariomycetes</taxon>
        <taxon>Sordariomycetidae</taxon>
        <taxon>Sordariales</taxon>
        <taxon>Podosporaceae</taxon>
        <taxon>Podospora</taxon>
    </lineage>
</organism>
<protein>
    <recommendedName>
        <fullName evidence="4">Peptidase S53 activation domain-containing protein</fullName>
    </recommendedName>
</protein>
<feature type="signal peptide" evidence="1">
    <location>
        <begin position="1"/>
        <end position="23"/>
    </location>
</feature>
<reference evidence="2" key="1">
    <citation type="journal article" date="2023" name="Mol. Phylogenet. Evol.">
        <title>Genome-scale phylogeny and comparative genomics of the fungal order Sordariales.</title>
        <authorList>
            <person name="Hensen N."/>
            <person name="Bonometti L."/>
            <person name="Westerberg I."/>
            <person name="Brannstrom I.O."/>
            <person name="Guillou S."/>
            <person name="Cros-Aarteil S."/>
            <person name="Calhoun S."/>
            <person name="Haridas S."/>
            <person name="Kuo A."/>
            <person name="Mondo S."/>
            <person name="Pangilinan J."/>
            <person name="Riley R."/>
            <person name="LaButti K."/>
            <person name="Andreopoulos B."/>
            <person name="Lipzen A."/>
            <person name="Chen C."/>
            <person name="Yan M."/>
            <person name="Daum C."/>
            <person name="Ng V."/>
            <person name="Clum A."/>
            <person name="Steindorff A."/>
            <person name="Ohm R.A."/>
            <person name="Martin F."/>
            <person name="Silar P."/>
            <person name="Natvig D.O."/>
            <person name="Lalanne C."/>
            <person name="Gautier V."/>
            <person name="Ament-Velasquez S.L."/>
            <person name="Kruys A."/>
            <person name="Hutchinson M.I."/>
            <person name="Powell A.J."/>
            <person name="Barry K."/>
            <person name="Miller A.N."/>
            <person name="Grigoriev I.V."/>
            <person name="Debuchy R."/>
            <person name="Gladieux P."/>
            <person name="Hiltunen Thoren M."/>
            <person name="Johannesson H."/>
        </authorList>
    </citation>
    <scope>NUCLEOTIDE SEQUENCE</scope>
    <source>
        <strain evidence="2">PSN243</strain>
    </source>
</reference>
<evidence type="ECO:0000313" key="3">
    <source>
        <dbReference type="Proteomes" id="UP001321760"/>
    </source>
</evidence>
<keyword evidence="3" id="KW-1185">Reference proteome</keyword>